<accession>A0ABX2CXS9</accession>
<dbReference type="Proteomes" id="UP000702425">
    <property type="component" value="Unassembled WGS sequence"/>
</dbReference>
<evidence type="ECO:0000313" key="3">
    <source>
        <dbReference type="Proteomes" id="UP000702425"/>
    </source>
</evidence>
<protein>
    <submittedName>
        <fullName evidence="2">Uncharacterized protein</fullName>
    </submittedName>
</protein>
<comment type="caution">
    <text evidence="2">The sequence shown here is derived from an EMBL/GenBank/DDBJ whole genome shotgun (WGS) entry which is preliminary data.</text>
</comment>
<sequence length="52" mass="6409">MKIKDNKAYRETYQKWMDKQAEINTTEEKLTNLEKEATELRQQLENYKQQKT</sequence>
<dbReference type="EMBL" id="SRRZ01000049">
    <property type="protein sequence ID" value="NQE35202.1"/>
    <property type="molecule type" value="Genomic_DNA"/>
</dbReference>
<organism evidence="2 3">
    <name type="scientific">Microcoleus asticus IPMA8</name>
    <dbReference type="NCBI Taxonomy" id="2563858"/>
    <lineage>
        <taxon>Bacteria</taxon>
        <taxon>Bacillati</taxon>
        <taxon>Cyanobacteriota</taxon>
        <taxon>Cyanophyceae</taxon>
        <taxon>Oscillatoriophycideae</taxon>
        <taxon>Oscillatoriales</taxon>
        <taxon>Microcoleaceae</taxon>
        <taxon>Microcoleus</taxon>
        <taxon>Microcoleus asticus</taxon>
    </lineage>
</organism>
<keyword evidence="1" id="KW-0175">Coiled coil</keyword>
<dbReference type="RefSeq" id="WP_172188410.1">
    <property type="nucleotide sequence ID" value="NZ_CAWPPK010000262.1"/>
</dbReference>
<evidence type="ECO:0000313" key="2">
    <source>
        <dbReference type="EMBL" id="NQE35202.1"/>
    </source>
</evidence>
<keyword evidence="3" id="KW-1185">Reference proteome</keyword>
<gene>
    <name evidence="2" type="ORF">E5S67_02932</name>
</gene>
<proteinExistence type="predicted"/>
<name>A0ABX2CXS9_9CYAN</name>
<reference evidence="2 3" key="1">
    <citation type="journal article" date="2020" name="Sci. Rep.">
        <title>A novel cyanobacterial geosmin producer, revising GeoA distribution and dispersion patterns in Bacteria.</title>
        <authorList>
            <person name="Churro C."/>
            <person name="Semedo-Aguiar A.P."/>
            <person name="Silva A.D."/>
            <person name="Pereira-Leal J.B."/>
            <person name="Leite R.B."/>
        </authorList>
    </citation>
    <scope>NUCLEOTIDE SEQUENCE [LARGE SCALE GENOMIC DNA]</scope>
    <source>
        <strain evidence="2 3">IPMA8</strain>
    </source>
</reference>
<feature type="coiled-coil region" evidence="1">
    <location>
        <begin position="16"/>
        <end position="50"/>
    </location>
</feature>
<evidence type="ECO:0000256" key="1">
    <source>
        <dbReference type="SAM" id="Coils"/>
    </source>
</evidence>